<dbReference type="AlphaFoldDB" id="A0A177WNU5"/>
<reference evidence="1 2" key="2">
    <citation type="submission" date="2016-05" db="EMBL/GenBank/DDBJ databases">
        <title>Lineage-specific infection strategies underlie the spectrum of fungal disease in amphibians.</title>
        <authorList>
            <person name="Cuomo C.A."/>
            <person name="Farrer R.A."/>
            <person name="James T."/>
            <person name="Longcore J."/>
            <person name="Birren B."/>
        </authorList>
    </citation>
    <scope>NUCLEOTIDE SEQUENCE [LARGE SCALE GENOMIC DNA]</scope>
    <source>
        <strain evidence="1 2">JEL423</strain>
    </source>
</reference>
<dbReference type="OrthoDB" id="2112943at2759"/>
<proteinExistence type="predicted"/>
<protein>
    <recommendedName>
        <fullName evidence="3">Ribosomal protein/NADH dehydrogenase domain-containing protein</fullName>
    </recommendedName>
</protein>
<dbReference type="EMBL" id="DS022305">
    <property type="protein sequence ID" value="OAJ41110.1"/>
    <property type="molecule type" value="Genomic_DNA"/>
</dbReference>
<sequence>MSVTTAASAAVASSNIVFKSFSVRSLELNLSRGRAASEKLVAPITSLTVSFGSDSCPAKPALSLFYVNELPRIYKANPHLKFHTIESPDASCSLNFTYTTSFLEKANNTSDHVSPKSSETIELRHCTTPEDIFTNLVRQFKAISVRTAEKQR</sequence>
<gene>
    <name evidence="1" type="ORF">BDEG_24755</name>
</gene>
<organism evidence="1 2">
    <name type="scientific">Batrachochytrium dendrobatidis (strain JEL423)</name>
    <dbReference type="NCBI Taxonomy" id="403673"/>
    <lineage>
        <taxon>Eukaryota</taxon>
        <taxon>Fungi</taxon>
        <taxon>Fungi incertae sedis</taxon>
        <taxon>Chytridiomycota</taxon>
        <taxon>Chytridiomycota incertae sedis</taxon>
        <taxon>Chytridiomycetes</taxon>
        <taxon>Rhizophydiales</taxon>
        <taxon>Rhizophydiales incertae sedis</taxon>
        <taxon>Batrachochytrium</taxon>
    </lineage>
</organism>
<evidence type="ECO:0000313" key="1">
    <source>
        <dbReference type="EMBL" id="OAJ41110.1"/>
    </source>
</evidence>
<reference evidence="1 2" key="1">
    <citation type="submission" date="2006-10" db="EMBL/GenBank/DDBJ databases">
        <title>The Genome Sequence of Batrachochytrium dendrobatidis JEL423.</title>
        <authorList>
            <consortium name="The Broad Institute Genome Sequencing Platform"/>
            <person name="Birren B."/>
            <person name="Lander E."/>
            <person name="Galagan J."/>
            <person name="Cuomo C."/>
            <person name="Devon K."/>
            <person name="Jaffe D."/>
            <person name="Butler J."/>
            <person name="Alvarez P."/>
            <person name="Gnerre S."/>
            <person name="Grabherr M."/>
            <person name="Kleber M."/>
            <person name="Mauceli E."/>
            <person name="Brockman W."/>
            <person name="Young S."/>
            <person name="LaButti K."/>
            <person name="Sykes S."/>
            <person name="DeCaprio D."/>
            <person name="Crawford M."/>
            <person name="Koehrsen M."/>
            <person name="Engels R."/>
            <person name="Montgomery P."/>
            <person name="Pearson M."/>
            <person name="Howarth C."/>
            <person name="Larson L."/>
            <person name="White J."/>
            <person name="O'Leary S."/>
            <person name="Kodira C."/>
            <person name="Zeng Q."/>
            <person name="Yandava C."/>
            <person name="Alvarado L."/>
            <person name="Longcore J."/>
            <person name="James T."/>
        </authorList>
    </citation>
    <scope>NUCLEOTIDE SEQUENCE [LARGE SCALE GENOMIC DNA]</scope>
    <source>
        <strain evidence="1 2">JEL423</strain>
    </source>
</reference>
<dbReference type="VEuPathDB" id="FungiDB:BDEG_24755"/>
<dbReference type="Proteomes" id="UP000077115">
    <property type="component" value="Unassembled WGS sequence"/>
</dbReference>
<evidence type="ECO:0008006" key="3">
    <source>
        <dbReference type="Google" id="ProtNLM"/>
    </source>
</evidence>
<accession>A0A177WNU5</accession>
<evidence type="ECO:0000313" key="2">
    <source>
        <dbReference type="Proteomes" id="UP000077115"/>
    </source>
</evidence>
<name>A0A177WNU5_BATDL</name>